<feature type="signal peptide" evidence="9">
    <location>
        <begin position="1"/>
        <end position="18"/>
    </location>
</feature>
<evidence type="ECO:0000256" key="4">
    <source>
        <dbReference type="ARBA" id="ARBA00022525"/>
    </source>
</evidence>
<feature type="chain" id="PRO_5013041460" description="CFEM domain-containing protein" evidence="9">
    <location>
        <begin position="19"/>
        <end position="71"/>
    </location>
</feature>
<keyword evidence="12" id="KW-1185">Reference proteome</keyword>
<comment type="similarity">
    <text evidence="3">Belongs to the RBT5 family.</text>
</comment>
<evidence type="ECO:0000256" key="7">
    <source>
        <dbReference type="ARBA" id="ARBA00023157"/>
    </source>
</evidence>
<organism evidence="11 12">
    <name type="scientific">Aspergillus wentii DTO 134E9</name>
    <dbReference type="NCBI Taxonomy" id="1073089"/>
    <lineage>
        <taxon>Eukaryota</taxon>
        <taxon>Fungi</taxon>
        <taxon>Dikarya</taxon>
        <taxon>Ascomycota</taxon>
        <taxon>Pezizomycotina</taxon>
        <taxon>Eurotiomycetes</taxon>
        <taxon>Eurotiomycetidae</taxon>
        <taxon>Eurotiales</taxon>
        <taxon>Aspergillaceae</taxon>
        <taxon>Aspergillus</taxon>
        <taxon>Aspergillus subgen. Cremei</taxon>
    </lineage>
</organism>
<evidence type="ECO:0000313" key="12">
    <source>
        <dbReference type="Proteomes" id="UP000184383"/>
    </source>
</evidence>
<comment type="subcellular location">
    <subcellularLocation>
        <location evidence="1">Membrane</location>
        <topology evidence="1">Lipid-anchor</topology>
        <topology evidence="1">GPI-anchor</topology>
    </subcellularLocation>
    <subcellularLocation>
        <location evidence="2">Secreted</location>
    </subcellularLocation>
</comment>
<evidence type="ECO:0000256" key="6">
    <source>
        <dbReference type="ARBA" id="ARBA00022729"/>
    </source>
</evidence>
<dbReference type="RefSeq" id="XP_040684308.1">
    <property type="nucleotide sequence ID" value="XM_040836722.1"/>
</dbReference>
<keyword evidence="8" id="KW-0449">Lipoprotein</keyword>
<keyword evidence="4" id="KW-0964">Secreted</keyword>
<keyword evidence="5" id="KW-0472">Membrane</keyword>
<keyword evidence="5" id="KW-0325">Glycoprotein</keyword>
<feature type="domain" description="CFEM" evidence="10">
    <location>
        <begin position="13"/>
        <end position="69"/>
    </location>
</feature>
<dbReference type="GO" id="GO:0005576">
    <property type="term" value="C:extracellular region"/>
    <property type="evidence" value="ECO:0007669"/>
    <property type="project" value="UniProtKB-SubCell"/>
</dbReference>
<evidence type="ECO:0000256" key="1">
    <source>
        <dbReference type="ARBA" id="ARBA00004589"/>
    </source>
</evidence>
<sequence length="71" mass="7249">MLLPIAAILGMTAAQSSCVTGCLTTAGSATGCSDKSCACSNENFKKQALDCVQQKCSDADVTAAKDLQKQC</sequence>
<dbReference type="Proteomes" id="UP000184383">
    <property type="component" value="Unassembled WGS sequence"/>
</dbReference>
<dbReference type="GO" id="GO:0098552">
    <property type="term" value="C:side of membrane"/>
    <property type="evidence" value="ECO:0007669"/>
    <property type="project" value="UniProtKB-KW"/>
</dbReference>
<dbReference type="EMBL" id="KV878217">
    <property type="protein sequence ID" value="OJJ30631.1"/>
    <property type="molecule type" value="Genomic_DNA"/>
</dbReference>
<evidence type="ECO:0000256" key="8">
    <source>
        <dbReference type="ARBA" id="ARBA00023288"/>
    </source>
</evidence>
<name>A0A1L9R6T7_ASPWE</name>
<dbReference type="InterPro" id="IPR008427">
    <property type="entry name" value="Extracellular_membr_CFEM_dom"/>
</dbReference>
<protein>
    <recommendedName>
        <fullName evidence="10">CFEM domain-containing protein</fullName>
    </recommendedName>
</protein>
<evidence type="ECO:0000313" key="11">
    <source>
        <dbReference type="EMBL" id="OJJ30631.1"/>
    </source>
</evidence>
<reference evidence="12" key="1">
    <citation type="journal article" date="2017" name="Genome Biol.">
        <title>Comparative genomics reveals high biological diversity and specific adaptations in the industrially and medically important fungal genus Aspergillus.</title>
        <authorList>
            <person name="de Vries R.P."/>
            <person name="Riley R."/>
            <person name="Wiebenga A."/>
            <person name="Aguilar-Osorio G."/>
            <person name="Amillis S."/>
            <person name="Uchima C.A."/>
            <person name="Anderluh G."/>
            <person name="Asadollahi M."/>
            <person name="Askin M."/>
            <person name="Barry K."/>
            <person name="Battaglia E."/>
            <person name="Bayram O."/>
            <person name="Benocci T."/>
            <person name="Braus-Stromeyer S.A."/>
            <person name="Caldana C."/>
            <person name="Canovas D."/>
            <person name="Cerqueira G.C."/>
            <person name="Chen F."/>
            <person name="Chen W."/>
            <person name="Choi C."/>
            <person name="Clum A."/>
            <person name="Dos Santos R.A."/>
            <person name="Damasio A.R."/>
            <person name="Diallinas G."/>
            <person name="Emri T."/>
            <person name="Fekete E."/>
            <person name="Flipphi M."/>
            <person name="Freyberg S."/>
            <person name="Gallo A."/>
            <person name="Gournas C."/>
            <person name="Habgood R."/>
            <person name="Hainaut M."/>
            <person name="Harispe M.L."/>
            <person name="Henrissat B."/>
            <person name="Hilden K.S."/>
            <person name="Hope R."/>
            <person name="Hossain A."/>
            <person name="Karabika E."/>
            <person name="Karaffa L."/>
            <person name="Karanyi Z."/>
            <person name="Krasevec N."/>
            <person name="Kuo A."/>
            <person name="Kusch H."/>
            <person name="LaButti K."/>
            <person name="Lagendijk E.L."/>
            <person name="Lapidus A."/>
            <person name="Levasseur A."/>
            <person name="Lindquist E."/>
            <person name="Lipzen A."/>
            <person name="Logrieco A.F."/>
            <person name="MacCabe A."/>
            <person name="Maekelae M.R."/>
            <person name="Malavazi I."/>
            <person name="Melin P."/>
            <person name="Meyer V."/>
            <person name="Mielnichuk N."/>
            <person name="Miskei M."/>
            <person name="Molnar A.P."/>
            <person name="Mule G."/>
            <person name="Ngan C.Y."/>
            <person name="Orejas M."/>
            <person name="Orosz E."/>
            <person name="Ouedraogo J.P."/>
            <person name="Overkamp K.M."/>
            <person name="Park H.-S."/>
            <person name="Perrone G."/>
            <person name="Piumi F."/>
            <person name="Punt P.J."/>
            <person name="Ram A.F."/>
            <person name="Ramon A."/>
            <person name="Rauscher S."/>
            <person name="Record E."/>
            <person name="Riano-Pachon D.M."/>
            <person name="Robert V."/>
            <person name="Roehrig J."/>
            <person name="Ruller R."/>
            <person name="Salamov A."/>
            <person name="Salih N.S."/>
            <person name="Samson R.A."/>
            <person name="Sandor E."/>
            <person name="Sanguinetti M."/>
            <person name="Schuetze T."/>
            <person name="Sepcic K."/>
            <person name="Shelest E."/>
            <person name="Sherlock G."/>
            <person name="Sophianopoulou V."/>
            <person name="Squina F.M."/>
            <person name="Sun H."/>
            <person name="Susca A."/>
            <person name="Todd R.B."/>
            <person name="Tsang A."/>
            <person name="Unkles S.E."/>
            <person name="van de Wiele N."/>
            <person name="van Rossen-Uffink D."/>
            <person name="Oliveira J.V."/>
            <person name="Vesth T.C."/>
            <person name="Visser J."/>
            <person name="Yu J.-H."/>
            <person name="Zhou M."/>
            <person name="Andersen M.R."/>
            <person name="Archer D.B."/>
            <person name="Baker S.E."/>
            <person name="Benoit I."/>
            <person name="Brakhage A.A."/>
            <person name="Braus G.H."/>
            <person name="Fischer R."/>
            <person name="Frisvad J.C."/>
            <person name="Goldman G.H."/>
            <person name="Houbraken J."/>
            <person name="Oakley B."/>
            <person name="Pocsi I."/>
            <person name="Scazzocchio C."/>
            <person name="Seiboth B."/>
            <person name="vanKuyk P.A."/>
            <person name="Wortman J."/>
            <person name="Dyer P.S."/>
            <person name="Grigoriev I.V."/>
        </authorList>
    </citation>
    <scope>NUCLEOTIDE SEQUENCE [LARGE SCALE GENOMIC DNA]</scope>
    <source>
        <strain evidence="12">DTO 134E9</strain>
    </source>
</reference>
<dbReference type="Pfam" id="PF05730">
    <property type="entry name" value="CFEM"/>
    <property type="match status" value="1"/>
</dbReference>
<keyword evidence="5" id="KW-0336">GPI-anchor</keyword>
<evidence type="ECO:0000256" key="2">
    <source>
        <dbReference type="ARBA" id="ARBA00004613"/>
    </source>
</evidence>
<keyword evidence="6 9" id="KW-0732">Signal</keyword>
<gene>
    <name evidence="11" type="ORF">ASPWEDRAFT_46244</name>
</gene>
<dbReference type="GeneID" id="63752570"/>
<dbReference type="OrthoDB" id="4505683at2759"/>
<evidence type="ECO:0000259" key="10">
    <source>
        <dbReference type="Pfam" id="PF05730"/>
    </source>
</evidence>
<evidence type="ECO:0000256" key="3">
    <source>
        <dbReference type="ARBA" id="ARBA00010031"/>
    </source>
</evidence>
<evidence type="ECO:0000256" key="9">
    <source>
        <dbReference type="SAM" id="SignalP"/>
    </source>
</evidence>
<dbReference type="AlphaFoldDB" id="A0A1L9R6T7"/>
<keyword evidence="7" id="KW-1015">Disulfide bond</keyword>
<accession>A0A1L9R6T7</accession>
<dbReference type="VEuPathDB" id="FungiDB:ASPWEDRAFT_46244"/>
<evidence type="ECO:0000256" key="5">
    <source>
        <dbReference type="ARBA" id="ARBA00022622"/>
    </source>
</evidence>
<proteinExistence type="inferred from homology"/>